<feature type="region of interest" description="Disordered" evidence="12">
    <location>
        <begin position="627"/>
        <end position="704"/>
    </location>
</feature>
<organism evidence="16 17">
    <name type="scientific">Sphingomonas limnosediminicola</name>
    <dbReference type="NCBI Taxonomy" id="940133"/>
    <lineage>
        <taxon>Bacteria</taxon>
        <taxon>Pseudomonadati</taxon>
        <taxon>Pseudomonadota</taxon>
        <taxon>Alphaproteobacteria</taxon>
        <taxon>Sphingomonadales</taxon>
        <taxon>Sphingomonadaceae</taxon>
        <taxon>Sphingomonas</taxon>
    </lineage>
</organism>
<keyword evidence="4" id="KW-0121">Carboxypeptidase</keyword>
<comment type="pathway">
    <text evidence="1">Cell wall biogenesis; peptidoglycan biosynthesis.</text>
</comment>
<evidence type="ECO:0000256" key="9">
    <source>
        <dbReference type="ARBA" id="ARBA00023268"/>
    </source>
</evidence>
<gene>
    <name evidence="16" type="ORF">GCM10022276_18070</name>
</gene>
<evidence type="ECO:0000256" key="12">
    <source>
        <dbReference type="SAM" id="MobiDB-lite"/>
    </source>
</evidence>
<dbReference type="InterPro" id="IPR001460">
    <property type="entry name" value="PCN-bd_Tpept"/>
</dbReference>
<dbReference type="EMBL" id="BAABBM010000001">
    <property type="protein sequence ID" value="GAA3899612.1"/>
    <property type="molecule type" value="Genomic_DNA"/>
</dbReference>
<comment type="similarity">
    <text evidence="3">In the N-terminal section; belongs to the glycosyltransferase 51 family.</text>
</comment>
<dbReference type="Gene3D" id="3.40.710.10">
    <property type="entry name" value="DD-peptidase/beta-lactamase superfamily"/>
    <property type="match status" value="1"/>
</dbReference>
<evidence type="ECO:0000256" key="6">
    <source>
        <dbReference type="ARBA" id="ARBA00022676"/>
    </source>
</evidence>
<evidence type="ECO:0000259" key="14">
    <source>
        <dbReference type="Pfam" id="PF00905"/>
    </source>
</evidence>
<name>A0ABP7LDG5_9SPHN</name>
<comment type="catalytic activity">
    <reaction evidence="11">
        <text>[GlcNAc-(1-&gt;4)-Mur2Ac(oyl-L-Ala-gamma-D-Glu-L-Lys-D-Ala-D-Ala)](n)-di-trans,octa-cis-undecaprenyl diphosphate + beta-D-GlcNAc-(1-&gt;4)-Mur2Ac(oyl-L-Ala-gamma-D-Glu-L-Lys-D-Ala-D-Ala)-di-trans,octa-cis-undecaprenyl diphosphate = [GlcNAc-(1-&gt;4)-Mur2Ac(oyl-L-Ala-gamma-D-Glu-L-Lys-D-Ala-D-Ala)](n+1)-di-trans,octa-cis-undecaprenyl diphosphate + di-trans,octa-cis-undecaprenyl diphosphate + H(+)</text>
        <dbReference type="Rhea" id="RHEA:23708"/>
        <dbReference type="Rhea" id="RHEA-COMP:9602"/>
        <dbReference type="Rhea" id="RHEA-COMP:9603"/>
        <dbReference type="ChEBI" id="CHEBI:15378"/>
        <dbReference type="ChEBI" id="CHEBI:58405"/>
        <dbReference type="ChEBI" id="CHEBI:60033"/>
        <dbReference type="ChEBI" id="CHEBI:78435"/>
        <dbReference type="EC" id="2.4.99.28"/>
    </reaction>
</comment>
<evidence type="ECO:0000256" key="1">
    <source>
        <dbReference type="ARBA" id="ARBA00004752"/>
    </source>
</evidence>
<evidence type="ECO:0000259" key="15">
    <source>
        <dbReference type="Pfam" id="PF00912"/>
    </source>
</evidence>
<keyword evidence="5" id="KW-0645">Protease</keyword>
<feature type="compositionally biased region" description="Pro residues" evidence="12">
    <location>
        <begin position="678"/>
        <end position="696"/>
    </location>
</feature>
<evidence type="ECO:0000313" key="17">
    <source>
        <dbReference type="Proteomes" id="UP001500827"/>
    </source>
</evidence>
<dbReference type="Gene3D" id="1.10.3810.10">
    <property type="entry name" value="Biosynthetic peptidoglycan transglycosylase-like"/>
    <property type="match status" value="1"/>
</dbReference>
<evidence type="ECO:0000256" key="8">
    <source>
        <dbReference type="ARBA" id="ARBA00022801"/>
    </source>
</evidence>
<keyword evidence="13" id="KW-1133">Transmembrane helix</keyword>
<dbReference type="SUPFAM" id="SSF53955">
    <property type="entry name" value="Lysozyme-like"/>
    <property type="match status" value="1"/>
</dbReference>
<dbReference type="InterPro" id="IPR012338">
    <property type="entry name" value="Beta-lactam/transpept-like"/>
</dbReference>
<evidence type="ECO:0000313" key="16">
    <source>
        <dbReference type="EMBL" id="GAA3899612.1"/>
    </source>
</evidence>
<sequence length="704" mass="75768">MARTRSATASSGRSTFKTILQGIVYAAVLAVLALIVAVAVAVANLPSYSELTKRNDLGQMIRVRAANGQVLVALGPSFGHWLRYDQIPAEMRAAMISTEDRRFRSHIGVDPIGIGRALVSAVTRGKRVSATSTITQQLARNIFLTNNRSFTRKFKEAILALALERKFSKDQILELYLNRVYFGGGAYGIDAASGKFFGHGADHLSLGEAAIIAGLVKAPSNYSPTADVQAARSRSGVVLQTMVKNGFISADAAANADPASIRIQQTTNNNSVRYFTDWALPQLDQLIDQTQDPIDVWTTLDPGMQAVADKSIRANAPNGVQGALVSMDRDGAVRAMVGGKDYVDSIYNRATQATRQPGSAFKLFVYLSALESGMKPTDTIVDEPITIDGWTPRNSTRTNLGPVSLREAFSRSINTISAKIGAQVGFTTIADMARRFGITTPISTYPSMVLGSSEVRLIDMTRAFASVQNKGVAITPYAIRKVVTADGRILYQHDQMEQRVLVAPWVAAEMTDLLQSAVLSGTGRAAQIGRPVAGKTGTTSSNKDGWFIGFSSGLTTGVWMGRDDAKPIAGLQGGTAPARAFHDFMTVAVANRPVEQFDTQVPIPDWQLTPEEEMYGDTAIDANAMSPSLVDENGMPLENPPAQGVPQQQPMVRPDGTGDPTQQELDQAFPPQQQQQPQRPPPPQPNRDPSSPPPDATEPRTVSP</sequence>
<feature type="domain" description="Glycosyl transferase family 51" evidence="15">
    <location>
        <begin position="79"/>
        <end position="242"/>
    </location>
</feature>
<comment type="similarity">
    <text evidence="2">In the C-terminal section; belongs to the transpeptidase family.</text>
</comment>
<dbReference type="Proteomes" id="UP001500827">
    <property type="component" value="Unassembled WGS sequence"/>
</dbReference>
<keyword evidence="17" id="KW-1185">Reference proteome</keyword>
<feature type="transmembrane region" description="Helical" evidence="13">
    <location>
        <begin position="23"/>
        <end position="45"/>
    </location>
</feature>
<keyword evidence="8" id="KW-0378">Hydrolase</keyword>
<dbReference type="InterPro" id="IPR023346">
    <property type="entry name" value="Lysozyme-like_dom_sf"/>
</dbReference>
<evidence type="ECO:0000256" key="10">
    <source>
        <dbReference type="ARBA" id="ARBA00044770"/>
    </source>
</evidence>
<keyword evidence="9" id="KW-0511">Multifunctional enzyme</keyword>
<reference evidence="17" key="1">
    <citation type="journal article" date="2019" name="Int. J. Syst. Evol. Microbiol.">
        <title>The Global Catalogue of Microorganisms (GCM) 10K type strain sequencing project: providing services to taxonomists for standard genome sequencing and annotation.</title>
        <authorList>
            <consortium name="The Broad Institute Genomics Platform"/>
            <consortium name="The Broad Institute Genome Sequencing Center for Infectious Disease"/>
            <person name="Wu L."/>
            <person name="Ma J."/>
        </authorList>
    </citation>
    <scope>NUCLEOTIDE SEQUENCE [LARGE SCALE GENOMIC DNA]</scope>
    <source>
        <strain evidence="17">JCM 17543</strain>
    </source>
</reference>
<dbReference type="Pfam" id="PF00912">
    <property type="entry name" value="Transgly"/>
    <property type="match status" value="1"/>
</dbReference>
<dbReference type="Pfam" id="PF00905">
    <property type="entry name" value="Transpeptidase"/>
    <property type="match status" value="1"/>
</dbReference>
<keyword evidence="13" id="KW-0812">Transmembrane</keyword>
<dbReference type="SUPFAM" id="SSF56601">
    <property type="entry name" value="beta-lactamase/transpeptidase-like"/>
    <property type="match status" value="1"/>
</dbReference>
<dbReference type="EC" id="2.4.99.28" evidence="10"/>
<evidence type="ECO:0000256" key="7">
    <source>
        <dbReference type="ARBA" id="ARBA00022679"/>
    </source>
</evidence>
<dbReference type="PANTHER" id="PTHR32282">
    <property type="entry name" value="BINDING PROTEIN TRANSPEPTIDASE, PUTATIVE-RELATED"/>
    <property type="match status" value="1"/>
</dbReference>
<dbReference type="RefSeq" id="WP_344699357.1">
    <property type="nucleotide sequence ID" value="NZ_BAABBM010000001.1"/>
</dbReference>
<evidence type="ECO:0000256" key="11">
    <source>
        <dbReference type="ARBA" id="ARBA00049902"/>
    </source>
</evidence>
<dbReference type="NCBIfam" id="TIGR02074">
    <property type="entry name" value="PBP_1a_fam"/>
    <property type="match status" value="1"/>
</dbReference>
<evidence type="ECO:0000256" key="13">
    <source>
        <dbReference type="SAM" id="Phobius"/>
    </source>
</evidence>
<comment type="caution">
    <text evidence="16">The sequence shown here is derived from an EMBL/GenBank/DDBJ whole genome shotgun (WGS) entry which is preliminary data.</text>
</comment>
<evidence type="ECO:0000256" key="2">
    <source>
        <dbReference type="ARBA" id="ARBA00007090"/>
    </source>
</evidence>
<dbReference type="InterPro" id="IPR036950">
    <property type="entry name" value="PBP_transglycosylase"/>
</dbReference>
<accession>A0ABP7LDG5</accession>
<evidence type="ECO:0000256" key="4">
    <source>
        <dbReference type="ARBA" id="ARBA00022645"/>
    </source>
</evidence>
<proteinExistence type="inferred from homology"/>
<dbReference type="PANTHER" id="PTHR32282:SF33">
    <property type="entry name" value="PEPTIDOGLYCAN GLYCOSYLTRANSFERASE"/>
    <property type="match status" value="1"/>
</dbReference>
<keyword evidence="13" id="KW-0472">Membrane</keyword>
<dbReference type="InterPro" id="IPR001264">
    <property type="entry name" value="Glyco_trans_51"/>
</dbReference>
<keyword evidence="7" id="KW-0808">Transferase</keyword>
<protein>
    <recommendedName>
        <fullName evidence="10">peptidoglycan glycosyltransferase</fullName>
        <ecNumber evidence="10">2.4.99.28</ecNumber>
    </recommendedName>
</protein>
<feature type="domain" description="Penicillin-binding protein transpeptidase" evidence="14">
    <location>
        <begin position="325"/>
        <end position="552"/>
    </location>
</feature>
<evidence type="ECO:0000256" key="5">
    <source>
        <dbReference type="ARBA" id="ARBA00022670"/>
    </source>
</evidence>
<keyword evidence="6" id="KW-0328">Glycosyltransferase</keyword>
<evidence type="ECO:0000256" key="3">
    <source>
        <dbReference type="ARBA" id="ARBA00007739"/>
    </source>
</evidence>
<dbReference type="InterPro" id="IPR050396">
    <property type="entry name" value="Glycosyltr_51/Transpeptidase"/>
</dbReference>